<feature type="domain" description="Dynein heavy chain region D6 P-loop" evidence="1">
    <location>
        <begin position="6"/>
        <end position="38"/>
    </location>
</feature>
<name>A0ABD0PGC9_CIRMR</name>
<feature type="non-terminal residue" evidence="2">
    <location>
        <position position="74"/>
    </location>
</feature>
<organism evidence="2 3">
    <name type="scientific">Cirrhinus mrigala</name>
    <name type="common">Mrigala</name>
    <dbReference type="NCBI Taxonomy" id="683832"/>
    <lineage>
        <taxon>Eukaryota</taxon>
        <taxon>Metazoa</taxon>
        <taxon>Chordata</taxon>
        <taxon>Craniata</taxon>
        <taxon>Vertebrata</taxon>
        <taxon>Euteleostomi</taxon>
        <taxon>Actinopterygii</taxon>
        <taxon>Neopterygii</taxon>
        <taxon>Teleostei</taxon>
        <taxon>Ostariophysi</taxon>
        <taxon>Cypriniformes</taxon>
        <taxon>Cyprinidae</taxon>
        <taxon>Labeoninae</taxon>
        <taxon>Labeonini</taxon>
        <taxon>Cirrhinus</taxon>
    </lineage>
</organism>
<dbReference type="InterPro" id="IPR004273">
    <property type="entry name" value="Dynein_heavy_D6_P-loop"/>
</dbReference>
<keyword evidence="3" id="KW-1185">Reference proteome</keyword>
<comment type="caution">
    <text evidence="2">The sequence shown here is derived from an EMBL/GenBank/DDBJ whole genome shotgun (WGS) entry which is preliminary data.</text>
</comment>
<dbReference type="Gene3D" id="3.40.50.300">
    <property type="entry name" value="P-loop containing nucleotide triphosphate hydrolases"/>
    <property type="match status" value="1"/>
</dbReference>
<dbReference type="Proteomes" id="UP001529510">
    <property type="component" value="Unassembled WGS sequence"/>
</dbReference>
<dbReference type="InterPro" id="IPR027417">
    <property type="entry name" value="P-loop_NTPase"/>
</dbReference>
<gene>
    <name evidence="2" type="ORF">M9458_033131</name>
</gene>
<accession>A0ABD0PGC9</accession>
<sequence>MDTITETDSVHDTFRLWMTTEVHRHFPITLLQMSIKFTNEPPQGLKAGLKRTYGGKPDFPGYLVFLQLSNFHDS</sequence>
<protein>
    <recommendedName>
        <fullName evidence="1">Dynein heavy chain region D6 P-loop domain-containing protein</fullName>
    </recommendedName>
</protein>
<dbReference type="AlphaFoldDB" id="A0ABD0PGC9"/>
<reference evidence="2 3" key="1">
    <citation type="submission" date="2024-05" db="EMBL/GenBank/DDBJ databases">
        <title>Genome sequencing and assembly of Indian major carp, Cirrhinus mrigala (Hamilton, 1822).</title>
        <authorList>
            <person name="Mohindra V."/>
            <person name="Chowdhury L.M."/>
            <person name="Lal K."/>
            <person name="Jena J.K."/>
        </authorList>
    </citation>
    <scope>NUCLEOTIDE SEQUENCE [LARGE SCALE GENOMIC DNA]</scope>
    <source>
        <strain evidence="2">CM1030</strain>
        <tissue evidence="2">Blood</tissue>
    </source>
</reference>
<evidence type="ECO:0000313" key="3">
    <source>
        <dbReference type="Proteomes" id="UP001529510"/>
    </source>
</evidence>
<dbReference type="InterPro" id="IPR026983">
    <property type="entry name" value="DHC"/>
</dbReference>
<dbReference type="PANTHER" id="PTHR22878:SF63">
    <property type="entry name" value="DYNEIN AXONEMAL HEAVY CHAIN 10"/>
    <property type="match status" value="1"/>
</dbReference>
<evidence type="ECO:0000259" key="1">
    <source>
        <dbReference type="Pfam" id="PF03028"/>
    </source>
</evidence>
<dbReference type="Pfam" id="PF03028">
    <property type="entry name" value="Dynein_heavy"/>
    <property type="match status" value="1"/>
</dbReference>
<evidence type="ECO:0000313" key="2">
    <source>
        <dbReference type="EMBL" id="KAL0172820.1"/>
    </source>
</evidence>
<dbReference type="PANTHER" id="PTHR22878">
    <property type="entry name" value="DYNEIN HEAVY CHAIN 6, AXONEMAL-LIKE-RELATED"/>
    <property type="match status" value="1"/>
</dbReference>
<proteinExistence type="predicted"/>
<dbReference type="EMBL" id="JAMKFB020000016">
    <property type="protein sequence ID" value="KAL0172820.1"/>
    <property type="molecule type" value="Genomic_DNA"/>
</dbReference>